<dbReference type="Pfam" id="PF00652">
    <property type="entry name" value="Ricin_B_lectin"/>
    <property type="match status" value="2"/>
</dbReference>
<feature type="domain" description="Ricin B lectin" evidence="1">
    <location>
        <begin position="137"/>
        <end position="264"/>
    </location>
</feature>
<name>A0AAD9K1Q8_9ANNE</name>
<accession>A0AAD9K1Q8</accession>
<sequence>MPESKYFFIKSQMNGFVLDVSGESHDPGAPVITYPKKDSDNDNQLWYEDHLTGTIRSKMHHLCLDINDHKNELVVNKYDKNRDKQKWEIAGEFIRNGKDKNLVLDIAAANTKECARVCCWEQHGDDNQKWTFEYIKAKYFYISSQMHGKVIDIKKHKAEPGSKAVMYEKLDEPSDSQLWYENKHGLLANKLTDFVLDSSDDGKIRLQPFSPDNDHQVWIIDGEKICNRKNPNMVLDIKGAATKDGAKLLEYEWHGDDNQKWLVENAHL</sequence>
<dbReference type="GO" id="GO:0007601">
    <property type="term" value="P:visual perception"/>
    <property type="evidence" value="ECO:0007669"/>
    <property type="project" value="TreeGrafter"/>
</dbReference>
<dbReference type="InterPro" id="IPR000772">
    <property type="entry name" value="Ricin_B_lectin"/>
</dbReference>
<dbReference type="SMART" id="SM00458">
    <property type="entry name" value="RICIN"/>
    <property type="match status" value="2"/>
</dbReference>
<protein>
    <recommendedName>
        <fullName evidence="1">Ricin B lectin domain-containing protein</fullName>
    </recommendedName>
</protein>
<evidence type="ECO:0000259" key="1">
    <source>
        <dbReference type="SMART" id="SM00458"/>
    </source>
</evidence>
<evidence type="ECO:0000313" key="2">
    <source>
        <dbReference type="EMBL" id="KAK2162800.1"/>
    </source>
</evidence>
<dbReference type="PANTHER" id="PTHR11818:SF42">
    <property type="entry name" value="VOLTAGE-GATED HYDROGEN CHANNEL 1"/>
    <property type="match status" value="1"/>
</dbReference>
<dbReference type="InterPro" id="IPR050252">
    <property type="entry name" value="Beta/Gamma-Crystallin"/>
</dbReference>
<dbReference type="GO" id="GO:0005212">
    <property type="term" value="F:structural constituent of eye lens"/>
    <property type="evidence" value="ECO:0007669"/>
    <property type="project" value="TreeGrafter"/>
</dbReference>
<evidence type="ECO:0000313" key="3">
    <source>
        <dbReference type="Proteomes" id="UP001208570"/>
    </source>
</evidence>
<dbReference type="Proteomes" id="UP001208570">
    <property type="component" value="Unassembled WGS sequence"/>
</dbReference>
<dbReference type="SUPFAM" id="SSF50370">
    <property type="entry name" value="Ricin B-like lectins"/>
    <property type="match status" value="2"/>
</dbReference>
<comment type="caution">
    <text evidence="2">The sequence shown here is derived from an EMBL/GenBank/DDBJ whole genome shotgun (WGS) entry which is preliminary data.</text>
</comment>
<dbReference type="InterPro" id="IPR035992">
    <property type="entry name" value="Ricin_B-like_lectins"/>
</dbReference>
<proteinExistence type="predicted"/>
<dbReference type="CDD" id="cd23449">
    <property type="entry name" value="beta-trefoil_Ricin_EW29-like"/>
    <property type="match status" value="2"/>
</dbReference>
<dbReference type="Gene3D" id="2.80.10.50">
    <property type="match status" value="2"/>
</dbReference>
<organism evidence="2 3">
    <name type="scientific">Paralvinella palmiformis</name>
    <dbReference type="NCBI Taxonomy" id="53620"/>
    <lineage>
        <taxon>Eukaryota</taxon>
        <taxon>Metazoa</taxon>
        <taxon>Spiralia</taxon>
        <taxon>Lophotrochozoa</taxon>
        <taxon>Annelida</taxon>
        <taxon>Polychaeta</taxon>
        <taxon>Sedentaria</taxon>
        <taxon>Canalipalpata</taxon>
        <taxon>Terebellida</taxon>
        <taxon>Terebelliformia</taxon>
        <taxon>Alvinellidae</taxon>
        <taxon>Paralvinella</taxon>
    </lineage>
</organism>
<reference evidence="2" key="1">
    <citation type="journal article" date="2023" name="Mol. Biol. Evol.">
        <title>Third-Generation Sequencing Reveals the Adaptive Role of the Epigenome in Three Deep-Sea Polychaetes.</title>
        <authorList>
            <person name="Perez M."/>
            <person name="Aroh O."/>
            <person name="Sun Y."/>
            <person name="Lan Y."/>
            <person name="Juniper S.K."/>
            <person name="Young C.R."/>
            <person name="Angers B."/>
            <person name="Qian P.Y."/>
        </authorList>
    </citation>
    <scope>NUCLEOTIDE SEQUENCE</scope>
    <source>
        <strain evidence="2">P08H-3</strain>
    </source>
</reference>
<dbReference type="PANTHER" id="PTHR11818">
    <property type="entry name" value="BETA/GAMMA CRYSTALLIN"/>
    <property type="match status" value="1"/>
</dbReference>
<dbReference type="AlphaFoldDB" id="A0AAD9K1Q8"/>
<dbReference type="EMBL" id="JAODUP010000091">
    <property type="protein sequence ID" value="KAK2162800.1"/>
    <property type="molecule type" value="Genomic_DNA"/>
</dbReference>
<feature type="domain" description="Ricin B lectin" evidence="1">
    <location>
        <begin position="4"/>
        <end position="133"/>
    </location>
</feature>
<gene>
    <name evidence="2" type="ORF">LSH36_91g03008</name>
</gene>
<keyword evidence="3" id="KW-1185">Reference proteome</keyword>
<dbReference type="PROSITE" id="PS50231">
    <property type="entry name" value="RICIN_B_LECTIN"/>
    <property type="match status" value="2"/>
</dbReference>